<dbReference type="Proteomes" id="UP000054988">
    <property type="component" value="Unassembled WGS sequence"/>
</dbReference>
<accession>A0A0W0GFP8</accession>
<dbReference type="AlphaFoldDB" id="A0A0W0GFP8"/>
<evidence type="ECO:0000256" key="1">
    <source>
        <dbReference type="SAM" id="Phobius"/>
    </source>
</evidence>
<proteinExistence type="predicted"/>
<name>A0A0W0GFP8_MONRR</name>
<dbReference type="EMBL" id="LATX01000021">
    <property type="protein sequence ID" value="KTB47395.1"/>
    <property type="molecule type" value="Genomic_DNA"/>
</dbReference>
<keyword evidence="1" id="KW-1133">Transmembrane helix</keyword>
<sequence length="131" mass="14560">MAPIPIPTDSPEVLATDTGFSLWLFDTQFFLPLVMSSAITIAVWRWRFPCMTIKYLDTIVEGIRSLIRIDAQAAHHVDLDLLDVLPNMKAVKDNFQRLIFNPNYQSSSGMATNTNQGILTSAVGSHFTATS</sequence>
<feature type="transmembrane region" description="Helical" evidence="1">
    <location>
        <begin position="20"/>
        <end position="44"/>
    </location>
</feature>
<reference evidence="2 3" key="1">
    <citation type="submission" date="2015-12" db="EMBL/GenBank/DDBJ databases">
        <title>Draft genome sequence of Moniliophthora roreri, the causal agent of frosty pod rot of cacao.</title>
        <authorList>
            <person name="Aime M.C."/>
            <person name="Diaz-Valderrama J.R."/>
            <person name="Kijpornyongpan T."/>
            <person name="Phillips-Mora W."/>
        </authorList>
    </citation>
    <scope>NUCLEOTIDE SEQUENCE [LARGE SCALE GENOMIC DNA]</scope>
    <source>
        <strain evidence="2 3">MCA 2952</strain>
    </source>
</reference>
<keyword evidence="1" id="KW-0812">Transmembrane</keyword>
<evidence type="ECO:0000313" key="3">
    <source>
        <dbReference type="Proteomes" id="UP000054988"/>
    </source>
</evidence>
<keyword evidence="1" id="KW-0472">Membrane</keyword>
<protein>
    <submittedName>
        <fullName evidence="2">Uncharacterized protein</fullName>
    </submittedName>
</protein>
<comment type="caution">
    <text evidence="2">The sequence shown here is derived from an EMBL/GenBank/DDBJ whole genome shotgun (WGS) entry which is preliminary data.</text>
</comment>
<evidence type="ECO:0000313" key="2">
    <source>
        <dbReference type="EMBL" id="KTB47395.1"/>
    </source>
</evidence>
<organism evidence="2 3">
    <name type="scientific">Moniliophthora roreri</name>
    <name type="common">Frosty pod rot fungus</name>
    <name type="synonym">Monilia roreri</name>
    <dbReference type="NCBI Taxonomy" id="221103"/>
    <lineage>
        <taxon>Eukaryota</taxon>
        <taxon>Fungi</taxon>
        <taxon>Dikarya</taxon>
        <taxon>Basidiomycota</taxon>
        <taxon>Agaricomycotina</taxon>
        <taxon>Agaricomycetes</taxon>
        <taxon>Agaricomycetidae</taxon>
        <taxon>Agaricales</taxon>
        <taxon>Marasmiineae</taxon>
        <taxon>Marasmiaceae</taxon>
        <taxon>Moniliophthora</taxon>
    </lineage>
</organism>
<gene>
    <name evidence="2" type="ORF">WG66_25</name>
</gene>